<feature type="signal peptide" evidence="1">
    <location>
        <begin position="1"/>
        <end position="22"/>
    </location>
</feature>
<protein>
    <recommendedName>
        <fullName evidence="4">GPI inositol-deacylase</fullName>
    </recommendedName>
</protein>
<evidence type="ECO:0000313" key="3">
    <source>
        <dbReference type="Proteomes" id="UP000198211"/>
    </source>
</evidence>
<organism evidence="2 3">
    <name type="scientific">Phytophthora megakarya</name>
    <dbReference type="NCBI Taxonomy" id="4795"/>
    <lineage>
        <taxon>Eukaryota</taxon>
        <taxon>Sar</taxon>
        <taxon>Stramenopiles</taxon>
        <taxon>Oomycota</taxon>
        <taxon>Peronosporomycetes</taxon>
        <taxon>Peronosporales</taxon>
        <taxon>Peronosporaceae</taxon>
        <taxon>Phytophthora</taxon>
    </lineage>
</organism>
<dbReference type="InterPro" id="IPR029058">
    <property type="entry name" value="AB_hydrolase_fold"/>
</dbReference>
<dbReference type="Proteomes" id="UP000198211">
    <property type="component" value="Unassembled WGS sequence"/>
</dbReference>
<dbReference type="AlphaFoldDB" id="A0A225WBQ4"/>
<dbReference type="Gene3D" id="3.40.50.1820">
    <property type="entry name" value="alpha/beta hydrolase"/>
    <property type="match status" value="1"/>
</dbReference>
<dbReference type="PANTHER" id="PTHR22538:SF1">
    <property type="entry name" value="VWFD DOMAIN-CONTAINING PROTEIN"/>
    <property type="match status" value="1"/>
</dbReference>
<keyword evidence="3" id="KW-1185">Reference proteome</keyword>
<dbReference type="SUPFAM" id="SSF53474">
    <property type="entry name" value="alpha/beta-Hydrolases"/>
    <property type="match status" value="1"/>
</dbReference>
<evidence type="ECO:0008006" key="4">
    <source>
        <dbReference type="Google" id="ProtNLM"/>
    </source>
</evidence>
<name>A0A225WBQ4_9STRA</name>
<dbReference type="OrthoDB" id="95392at2759"/>
<feature type="chain" id="PRO_5013189085" description="GPI inositol-deacylase" evidence="1">
    <location>
        <begin position="23"/>
        <end position="547"/>
    </location>
</feature>
<comment type="caution">
    <text evidence="2">The sequence shown here is derived from an EMBL/GenBank/DDBJ whole genome shotgun (WGS) entry which is preliminary data.</text>
</comment>
<accession>A0A225WBQ4</accession>
<dbReference type="PANTHER" id="PTHR22538">
    <property type="entry name" value="CILIA- AND FLAGELLA-ASSOCIATED PROTEIN 74"/>
    <property type="match status" value="1"/>
</dbReference>
<gene>
    <name evidence="2" type="ORF">PHMEG_00011251</name>
</gene>
<evidence type="ECO:0000256" key="1">
    <source>
        <dbReference type="SAM" id="SignalP"/>
    </source>
</evidence>
<reference evidence="3" key="1">
    <citation type="submission" date="2017-03" db="EMBL/GenBank/DDBJ databases">
        <title>Phytopthora megakarya and P. palmivora, two closely related causual agents of cacao black pod achieved similar genome size and gene model numbers by different mechanisms.</title>
        <authorList>
            <person name="Ali S."/>
            <person name="Shao J."/>
            <person name="Larry D.J."/>
            <person name="Kronmiller B."/>
            <person name="Shen D."/>
            <person name="Strem M.D."/>
            <person name="Melnick R.L."/>
            <person name="Guiltinan M.J."/>
            <person name="Tyler B.M."/>
            <person name="Meinhardt L.W."/>
            <person name="Bailey B.A."/>
        </authorList>
    </citation>
    <scope>NUCLEOTIDE SEQUENCE [LARGE SCALE GENOMIC DNA]</scope>
    <source>
        <strain evidence="3">zdho120</strain>
    </source>
</reference>
<evidence type="ECO:0000313" key="2">
    <source>
        <dbReference type="EMBL" id="OWZ15163.1"/>
    </source>
</evidence>
<sequence>MRPSVCSAVFIIFGFLYAVVRAALLNDSINQGDQDWLLNLLSQAPAVKLRVIVTSKTMEIHGQSVFDVFAKPVVSNDSTYFHYDGVVNFLGEDLDTTYLLVDGASYVVKTTRDENTGAVLEQSVNCYLSDIPFDDILPALKNAIAIPNAYVNGVLIDCPGGQLLQTSIVDADFVLCTSGASGFTAYGLGITVEVEYLSRSIQNISVPASKRNNQVESCPVVVTPTQLTPTAIALVTGETIPVTTSRNLKEAFSIEIGGESCECKSTPRPCIFLHGLGNPNEKAELQDTPKLTKEKFGDIGGHAPCCTTVKYAVLNTVDYGWTNDTLQQKFCNFSLSMSKTSDLSSRTIADTIVVTHSMGGLVMAGALATGKCKFANSTSWVSLSAPMKGSMAGDYIQDLCDEGSSGFRTDLLELLGQCPASIAKKSIGYENGRYSTPERNAAYIAAQEAYRGNVTAALCSTSYHGVFSKFYPSCLVGGMAIPHKSKENDGLVEFQSCLGGLDPVLFGDSYRDRFYSAKLNHADTAFLTHDGFFRKSQKPFKWFECLL</sequence>
<proteinExistence type="predicted"/>
<dbReference type="EMBL" id="NBNE01001181">
    <property type="protein sequence ID" value="OWZ15163.1"/>
    <property type="molecule type" value="Genomic_DNA"/>
</dbReference>
<keyword evidence="1" id="KW-0732">Signal</keyword>